<dbReference type="Pfam" id="PF14278">
    <property type="entry name" value="TetR_C_8"/>
    <property type="match status" value="1"/>
</dbReference>
<dbReference type="EMBL" id="JBEPMK010000001">
    <property type="protein sequence ID" value="MET3643580.1"/>
    <property type="molecule type" value="Genomic_DNA"/>
</dbReference>
<evidence type="ECO:0000313" key="4">
    <source>
        <dbReference type="EMBL" id="MET3643580.1"/>
    </source>
</evidence>
<proteinExistence type="predicted"/>
<evidence type="ECO:0000313" key="5">
    <source>
        <dbReference type="Proteomes" id="UP001549055"/>
    </source>
</evidence>
<protein>
    <submittedName>
        <fullName evidence="4">AcrR family transcriptional regulator</fullName>
    </submittedName>
</protein>
<feature type="domain" description="HTH tetR-type" evidence="3">
    <location>
        <begin position="8"/>
        <end position="68"/>
    </location>
</feature>
<dbReference type="RefSeq" id="WP_253362636.1">
    <property type="nucleotide sequence ID" value="NZ_JALJXU010000001.1"/>
</dbReference>
<dbReference type="PANTHER" id="PTHR43479">
    <property type="entry name" value="ACREF/ENVCD OPERON REPRESSOR-RELATED"/>
    <property type="match status" value="1"/>
</dbReference>
<dbReference type="Pfam" id="PF00440">
    <property type="entry name" value="TetR_N"/>
    <property type="match status" value="1"/>
</dbReference>
<dbReference type="PANTHER" id="PTHR43479:SF7">
    <property type="entry name" value="TETR-FAMILY TRANSCRIPTIONAL REGULATOR"/>
    <property type="match status" value="1"/>
</dbReference>
<organism evidence="4 5">
    <name type="scientific">Streptococcus gallinaceus</name>
    <dbReference type="NCBI Taxonomy" id="165758"/>
    <lineage>
        <taxon>Bacteria</taxon>
        <taxon>Bacillati</taxon>
        <taxon>Bacillota</taxon>
        <taxon>Bacilli</taxon>
        <taxon>Lactobacillales</taxon>
        <taxon>Streptococcaceae</taxon>
        <taxon>Streptococcus</taxon>
    </lineage>
</organism>
<dbReference type="Proteomes" id="UP001549055">
    <property type="component" value="Unassembled WGS sequence"/>
</dbReference>
<accession>A0ABV2JJM5</accession>
<reference evidence="4 5" key="1">
    <citation type="submission" date="2024-06" db="EMBL/GenBank/DDBJ databases">
        <title>Genomic Encyclopedia of Type Strains, Phase IV (KMG-IV): sequencing the most valuable type-strain genomes for metagenomic binning, comparative biology and taxonomic classification.</title>
        <authorList>
            <person name="Goeker M."/>
        </authorList>
    </citation>
    <scope>NUCLEOTIDE SEQUENCE [LARGE SCALE GENOMIC DNA]</scope>
    <source>
        <strain evidence="4 5">DSM 15349</strain>
    </source>
</reference>
<evidence type="ECO:0000259" key="3">
    <source>
        <dbReference type="PROSITE" id="PS50977"/>
    </source>
</evidence>
<sequence>MATDHRRERTKKAIEQAMVDLLKHQSFDEISTSQLAKTAGISRSSFYTHYKDKYEMIDRYQQILFSKLEYVFDKNEFQKEKALLEIFEFLDREFLFAALLTQNGTKEIQTYIRNKLQTMISKELYDDYPNLDKVPIEKLYNSVYLSHAIFGIYQMWITRGKKETAEQMTQILINMLPRFTDEQ</sequence>
<dbReference type="SUPFAM" id="SSF46689">
    <property type="entry name" value="Homeodomain-like"/>
    <property type="match status" value="1"/>
</dbReference>
<name>A0ABV2JJM5_9STRE</name>
<keyword evidence="1 2" id="KW-0238">DNA-binding</keyword>
<comment type="caution">
    <text evidence="4">The sequence shown here is derived from an EMBL/GenBank/DDBJ whole genome shotgun (WGS) entry which is preliminary data.</text>
</comment>
<keyword evidence="5" id="KW-1185">Reference proteome</keyword>
<dbReference type="InterPro" id="IPR039532">
    <property type="entry name" value="TetR_C_Firmicutes"/>
</dbReference>
<dbReference type="PROSITE" id="PS50977">
    <property type="entry name" value="HTH_TETR_2"/>
    <property type="match status" value="1"/>
</dbReference>
<evidence type="ECO:0000256" key="2">
    <source>
        <dbReference type="PROSITE-ProRule" id="PRU00335"/>
    </source>
</evidence>
<dbReference type="InterPro" id="IPR050624">
    <property type="entry name" value="HTH-type_Tx_Regulator"/>
</dbReference>
<dbReference type="InterPro" id="IPR001647">
    <property type="entry name" value="HTH_TetR"/>
</dbReference>
<dbReference type="Gene3D" id="1.10.357.10">
    <property type="entry name" value="Tetracycline Repressor, domain 2"/>
    <property type="match status" value="1"/>
</dbReference>
<evidence type="ECO:0000256" key="1">
    <source>
        <dbReference type="ARBA" id="ARBA00023125"/>
    </source>
</evidence>
<feature type="DNA-binding region" description="H-T-H motif" evidence="2">
    <location>
        <begin position="31"/>
        <end position="50"/>
    </location>
</feature>
<dbReference type="InterPro" id="IPR009057">
    <property type="entry name" value="Homeodomain-like_sf"/>
</dbReference>
<gene>
    <name evidence="4" type="ORF">ABID27_000197</name>
</gene>